<dbReference type="AlphaFoldDB" id="A0A6G0VKN0"/>
<accession>A0A6G0VKN0</accession>
<comment type="caution">
    <text evidence="3">The sequence shown here is derived from an EMBL/GenBank/DDBJ whole genome shotgun (WGS) entry which is preliminary data.</text>
</comment>
<protein>
    <submittedName>
        <fullName evidence="3">PiggyBac transposable element-derived protein 3-like</fullName>
    </submittedName>
</protein>
<dbReference type="Pfam" id="PF13843">
    <property type="entry name" value="DDE_Tnp_1_7"/>
    <property type="match status" value="1"/>
</dbReference>
<evidence type="ECO:0000313" key="4">
    <source>
        <dbReference type="Proteomes" id="UP000478052"/>
    </source>
</evidence>
<proteinExistence type="predicted"/>
<dbReference type="OrthoDB" id="6625073at2759"/>
<organism evidence="3 4">
    <name type="scientific">Aphis craccivora</name>
    <name type="common">Cowpea aphid</name>
    <dbReference type="NCBI Taxonomy" id="307492"/>
    <lineage>
        <taxon>Eukaryota</taxon>
        <taxon>Metazoa</taxon>
        <taxon>Ecdysozoa</taxon>
        <taxon>Arthropoda</taxon>
        <taxon>Hexapoda</taxon>
        <taxon>Insecta</taxon>
        <taxon>Pterygota</taxon>
        <taxon>Neoptera</taxon>
        <taxon>Paraneoptera</taxon>
        <taxon>Hemiptera</taxon>
        <taxon>Sternorrhyncha</taxon>
        <taxon>Aphidomorpha</taxon>
        <taxon>Aphidoidea</taxon>
        <taxon>Aphididae</taxon>
        <taxon>Aphidini</taxon>
        <taxon>Aphis</taxon>
        <taxon>Aphis</taxon>
    </lineage>
</organism>
<feature type="non-terminal residue" evidence="3">
    <location>
        <position position="584"/>
    </location>
</feature>
<dbReference type="EMBL" id="VUJU01015415">
    <property type="protein sequence ID" value="KAF0694054.1"/>
    <property type="molecule type" value="Genomic_DNA"/>
</dbReference>
<feature type="non-terminal residue" evidence="3">
    <location>
        <position position="1"/>
    </location>
</feature>
<dbReference type="PROSITE" id="PS00018">
    <property type="entry name" value="EF_HAND_1"/>
    <property type="match status" value="1"/>
</dbReference>
<evidence type="ECO:0000313" key="3">
    <source>
        <dbReference type="EMBL" id="KAF0694054.1"/>
    </source>
</evidence>
<evidence type="ECO:0000256" key="1">
    <source>
        <dbReference type="SAM" id="MobiDB-lite"/>
    </source>
</evidence>
<dbReference type="InterPro" id="IPR018247">
    <property type="entry name" value="EF_Hand_1_Ca_BS"/>
</dbReference>
<dbReference type="PANTHER" id="PTHR47272">
    <property type="entry name" value="DDE_TNP_1_7 DOMAIN-CONTAINING PROTEIN"/>
    <property type="match status" value="1"/>
</dbReference>
<gene>
    <name evidence="3" type="ORF">FWK35_00037365</name>
</gene>
<evidence type="ECO:0000259" key="2">
    <source>
        <dbReference type="Pfam" id="PF13843"/>
    </source>
</evidence>
<keyword evidence="4" id="KW-1185">Reference proteome</keyword>
<dbReference type="PANTHER" id="PTHR47272:SF1">
    <property type="entry name" value="PIGGYBAC TRANSPOSABLE ELEMENT-DERIVED PROTEIN 3-LIKE"/>
    <property type="match status" value="1"/>
</dbReference>
<dbReference type="Proteomes" id="UP000478052">
    <property type="component" value="Unassembled WGS sequence"/>
</dbReference>
<dbReference type="InterPro" id="IPR029526">
    <property type="entry name" value="PGBD"/>
</dbReference>
<feature type="region of interest" description="Disordered" evidence="1">
    <location>
        <begin position="533"/>
        <end position="554"/>
    </location>
</feature>
<feature type="domain" description="PiggyBac transposable element-derived protein" evidence="2">
    <location>
        <begin position="130"/>
        <end position="498"/>
    </location>
</feature>
<name>A0A6G0VKN0_APHCR</name>
<sequence length="584" mass="67899">EILHALDIPIDSDDDNCDNFLSDDELLDGLEDLDVFQVDLHPNIEENIDLNVQNDIAVEKERSKSPAYRRKTQRVLPDISNNKKTNKRPISPVKVYSNVDWKNGNLIMNEQFIKFSGNTDLPTEIKKLYTPLEFFKYFFDDILLEKILYETIQFSIEKNVNKPLKISLDDLKKFIGILVMMSIINLPNSRSFWNETIGNNIIQNTMSVNKFEEIRKNLHFNDNNKMLPAENPEHDRLHKIRPLITHLQEKCKSIPLEENLSIDEQICPTKSRSFLKMYMPLKPHKWGYKLFVLCGVSGFSYNFEVYTGLENNSEKRLPSEPNLGACANVVMRLSRCIPENINHKLYFDNYYTTLAVMVELAKKNIHCLGTLRKNRIPGLLLPNENEMKKKPRGFSAECLAGVDGIPITAIQWKDNKTVSLLSTFVGKEPISEVQRFDKKLKKRIPVECPKVVQVYNKHMGGVDLLDSIIGRYRIAMRSKKWYFKLFYHFLDMSLVNAWLLYRRAYENEATIPLAKFRQEVAVALCQSGMISTPTRGRKKKEETKNYKKRGVQTHAPSRDVRYDHIDHFPKVGENRVRCKNEKCN</sequence>
<reference evidence="3 4" key="1">
    <citation type="submission" date="2019-08" db="EMBL/GenBank/DDBJ databases">
        <title>Whole genome of Aphis craccivora.</title>
        <authorList>
            <person name="Voronova N.V."/>
            <person name="Shulinski R.S."/>
            <person name="Bandarenka Y.V."/>
            <person name="Zhorov D.G."/>
            <person name="Warner D."/>
        </authorList>
    </citation>
    <scope>NUCLEOTIDE SEQUENCE [LARGE SCALE GENOMIC DNA]</scope>
    <source>
        <strain evidence="3">180601</strain>
        <tissue evidence="3">Whole Body</tissue>
    </source>
</reference>